<feature type="region of interest" description="Disordered" evidence="1">
    <location>
        <begin position="1"/>
        <end position="25"/>
    </location>
</feature>
<evidence type="ECO:0000313" key="4">
    <source>
        <dbReference type="Proteomes" id="UP001365128"/>
    </source>
</evidence>
<feature type="transmembrane region" description="Helical" evidence="2">
    <location>
        <begin position="120"/>
        <end position="140"/>
    </location>
</feature>
<comment type="caution">
    <text evidence="3">The sequence shown here is derived from an EMBL/GenBank/DDBJ whole genome shotgun (WGS) entry which is preliminary data.</text>
</comment>
<gene>
    <name evidence="3" type="ORF">IWX46DRAFT_193259</name>
</gene>
<name>A0ABR1M074_9PEZI</name>
<dbReference type="Proteomes" id="UP001365128">
    <property type="component" value="Unassembled WGS sequence"/>
</dbReference>
<dbReference type="PANTHER" id="PTHR35043">
    <property type="entry name" value="TRANSCRIPTION FACTOR DOMAIN-CONTAINING PROTEIN"/>
    <property type="match status" value="1"/>
</dbReference>
<organism evidence="3 4">
    <name type="scientific">Phyllosticta citricarpa</name>
    <dbReference type="NCBI Taxonomy" id="55181"/>
    <lineage>
        <taxon>Eukaryota</taxon>
        <taxon>Fungi</taxon>
        <taxon>Dikarya</taxon>
        <taxon>Ascomycota</taxon>
        <taxon>Pezizomycotina</taxon>
        <taxon>Dothideomycetes</taxon>
        <taxon>Dothideomycetes incertae sedis</taxon>
        <taxon>Botryosphaeriales</taxon>
        <taxon>Phyllostictaceae</taxon>
        <taxon>Phyllosticta</taxon>
    </lineage>
</organism>
<evidence type="ECO:0000256" key="1">
    <source>
        <dbReference type="SAM" id="MobiDB-lite"/>
    </source>
</evidence>
<keyword evidence="2" id="KW-1133">Transmembrane helix</keyword>
<protein>
    <submittedName>
        <fullName evidence="3">Uncharacterized protein</fullName>
    </submittedName>
</protein>
<sequence>MRFSFEESEKSGSQRVESAQIRPHPTPKLPFTPWTLQQSLFAVSGGIAVDVSSFWHVPQMTLTPRGLMVLARAALLPQVTDEEVTEKSKANTAAKILVCIQASWFLVQAVARLAQNLPLTLLEVHVLAHVLCALAMYFCWVDKPYDVEMPIVVRDEQVKDLVSLFVLDAGGNKSVTDRLIRPISMSEIRNRHMPRRWMRDPTAKAPRFRFKMDWPSDIDDADGESDDVSEDEHVVEVERGPPSPQELARMQERHRRVNRGLDYLRSRYFQAVARRGNDDMPPEPQLYFERTSSSAKCKYVVKERSNRKIEGAFAMGDKEFGQFDKGFSLISAIYGAIHMAAWNEHFPSTAERWMWRVGALCMMLAPPLYQSHSAVEPLLDRSRVPPKNEWARPMWLFWMAKVARWMLVVFVELPLILIGFAAAAGWGYGRLLLFIESFISLRSPPVNTYQIPEWSSYWPHAG</sequence>
<reference evidence="3 4" key="1">
    <citation type="submission" date="2024-04" db="EMBL/GenBank/DDBJ databases">
        <title>Phyllosticta paracitricarpa is synonymous to the EU quarantine fungus P. citricarpa based on phylogenomic analyses.</title>
        <authorList>
            <consortium name="Lawrence Berkeley National Laboratory"/>
            <person name="Van Ingen-Buijs V.A."/>
            <person name="Van Westerhoven A.C."/>
            <person name="Haridas S."/>
            <person name="Skiadas P."/>
            <person name="Martin F."/>
            <person name="Groenewald J.Z."/>
            <person name="Crous P.W."/>
            <person name="Seidl M.F."/>
        </authorList>
    </citation>
    <scope>NUCLEOTIDE SEQUENCE [LARGE SCALE GENOMIC DNA]</scope>
    <source>
        <strain evidence="3 4">CBS 122670</strain>
    </source>
</reference>
<evidence type="ECO:0000256" key="2">
    <source>
        <dbReference type="SAM" id="Phobius"/>
    </source>
</evidence>
<keyword evidence="2" id="KW-0472">Membrane</keyword>
<keyword evidence="4" id="KW-1185">Reference proteome</keyword>
<feature type="transmembrane region" description="Helical" evidence="2">
    <location>
        <begin position="402"/>
        <end position="428"/>
    </location>
</feature>
<keyword evidence="2" id="KW-0812">Transmembrane</keyword>
<proteinExistence type="predicted"/>
<evidence type="ECO:0000313" key="3">
    <source>
        <dbReference type="EMBL" id="KAK7540381.1"/>
    </source>
</evidence>
<dbReference type="EMBL" id="JBBPDW010000026">
    <property type="protein sequence ID" value="KAK7540381.1"/>
    <property type="molecule type" value="Genomic_DNA"/>
</dbReference>
<dbReference type="PANTHER" id="PTHR35043:SF7">
    <property type="entry name" value="TRANSCRIPTION FACTOR DOMAIN-CONTAINING PROTEIN"/>
    <property type="match status" value="1"/>
</dbReference>
<accession>A0ABR1M074</accession>
<feature type="compositionally biased region" description="Basic and acidic residues" evidence="1">
    <location>
        <begin position="1"/>
        <end position="12"/>
    </location>
</feature>